<dbReference type="SUPFAM" id="SSF117916">
    <property type="entry name" value="Fe-S cluster assembly (FSCA) domain-like"/>
    <property type="match status" value="1"/>
</dbReference>
<feature type="domain" description="MIP18 family-like" evidence="1">
    <location>
        <begin position="6"/>
        <end position="80"/>
    </location>
</feature>
<dbReference type="PANTHER" id="PTHR42831">
    <property type="entry name" value="FE-S PROTEIN MATURATION AUXILIARY FACTOR YITW"/>
    <property type="match status" value="1"/>
</dbReference>
<sequence>MPSESELLERIQTVPDPCSLAVGVPLSIGEMGLVQAVEYDAGRVTVRMQLTSPMCMMAAYFMREIEQRLLAEAGVTSVHVAFDMALEWRPEHICASARQRLADRRITMLGGRMLPREKPEGREGTSDA</sequence>
<dbReference type="EMBL" id="JAXIVS010000007">
    <property type="protein sequence ID" value="MDY7229245.1"/>
    <property type="molecule type" value="Genomic_DNA"/>
</dbReference>
<evidence type="ECO:0000313" key="2">
    <source>
        <dbReference type="EMBL" id="MDY7229245.1"/>
    </source>
</evidence>
<dbReference type="PANTHER" id="PTHR42831:SF1">
    <property type="entry name" value="FE-S PROTEIN MATURATION AUXILIARY FACTOR YITW"/>
    <property type="match status" value="1"/>
</dbReference>
<proteinExistence type="predicted"/>
<accession>A0ABU5H7D0</accession>
<dbReference type="Pfam" id="PF01883">
    <property type="entry name" value="FeS_assembly_P"/>
    <property type="match status" value="1"/>
</dbReference>
<dbReference type="InterPro" id="IPR002744">
    <property type="entry name" value="MIP18-like"/>
</dbReference>
<evidence type="ECO:0000259" key="1">
    <source>
        <dbReference type="Pfam" id="PF01883"/>
    </source>
</evidence>
<dbReference type="RefSeq" id="WP_321547965.1">
    <property type="nucleotide sequence ID" value="NZ_JAXIVS010000007.1"/>
</dbReference>
<name>A0ABU5H7D0_9BACT</name>
<reference evidence="2 3" key="1">
    <citation type="submission" date="2023-12" db="EMBL/GenBank/DDBJ databases">
        <title>the genome sequence of Hyalangium sp. s54d21.</title>
        <authorList>
            <person name="Zhang X."/>
        </authorList>
    </citation>
    <scope>NUCLEOTIDE SEQUENCE [LARGE SCALE GENOMIC DNA]</scope>
    <source>
        <strain evidence="3">s54d21</strain>
    </source>
</reference>
<dbReference type="InterPro" id="IPR034904">
    <property type="entry name" value="FSCA_dom_sf"/>
</dbReference>
<gene>
    <name evidence="2" type="ORF">SYV04_22830</name>
</gene>
<organism evidence="2 3">
    <name type="scientific">Hyalangium rubrum</name>
    <dbReference type="NCBI Taxonomy" id="3103134"/>
    <lineage>
        <taxon>Bacteria</taxon>
        <taxon>Pseudomonadati</taxon>
        <taxon>Myxococcota</taxon>
        <taxon>Myxococcia</taxon>
        <taxon>Myxococcales</taxon>
        <taxon>Cystobacterineae</taxon>
        <taxon>Archangiaceae</taxon>
        <taxon>Hyalangium</taxon>
    </lineage>
</organism>
<evidence type="ECO:0000313" key="3">
    <source>
        <dbReference type="Proteomes" id="UP001291309"/>
    </source>
</evidence>
<dbReference type="InterPro" id="IPR052339">
    <property type="entry name" value="Fe-S_Maturation_MIP18"/>
</dbReference>
<comment type="caution">
    <text evidence="2">The sequence shown here is derived from an EMBL/GenBank/DDBJ whole genome shotgun (WGS) entry which is preliminary data.</text>
</comment>
<protein>
    <submittedName>
        <fullName evidence="2">Iron-sulfur cluster assembly protein</fullName>
    </submittedName>
</protein>
<dbReference type="Proteomes" id="UP001291309">
    <property type="component" value="Unassembled WGS sequence"/>
</dbReference>
<dbReference type="Gene3D" id="3.30.300.130">
    <property type="entry name" value="Fe-S cluster assembly (FSCA)"/>
    <property type="match status" value="1"/>
</dbReference>
<keyword evidence="3" id="KW-1185">Reference proteome</keyword>